<dbReference type="AlphaFoldDB" id="G8TUM6"/>
<dbReference type="KEGG" id="sap:Sulac_1173"/>
<feature type="region of interest" description="Disordered" evidence="1">
    <location>
        <begin position="128"/>
        <end position="159"/>
    </location>
</feature>
<name>G8TUM6_SULAD</name>
<dbReference type="EMBL" id="CP003179">
    <property type="protein sequence ID" value="AEW04673.1"/>
    <property type="molecule type" value="Genomic_DNA"/>
</dbReference>
<dbReference type="PATRIC" id="fig|679936.5.peg.1232"/>
<reference evidence="3" key="1">
    <citation type="submission" date="2011-12" db="EMBL/GenBank/DDBJ databases">
        <title>The complete genome of chromosome of Sulfobacillus acidophilus DSM 10332.</title>
        <authorList>
            <person name="Lucas S."/>
            <person name="Han J."/>
            <person name="Lapidus A."/>
            <person name="Bruce D."/>
            <person name="Goodwin L."/>
            <person name="Pitluck S."/>
            <person name="Peters L."/>
            <person name="Kyrpides N."/>
            <person name="Mavromatis K."/>
            <person name="Ivanova N."/>
            <person name="Mikhailova N."/>
            <person name="Chertkov O."/>
            <person name="Saunders E."/>
            <person name="Detter J.C."/>
            <person name="Tapia R."/>
            <person name="Han C."/>
            <person name="Land M."/>
            <person name="Hauser L."/>
            <person name="Markowitz V."/>
            <person name="Cheng J.-F."/>
            <person name="Hugenholtz P."/>
            <person name="Woyke T."/>
            <person name="Wu D."/>
            <person name="Pukall R."/>
            <person name="Gehrich-Schroeter G."/>
            <person name="Schneider S."/>
            <person name="Klenk H.-P."/>
            <person name="Eisen J.A."/>
        </authorList>
    </citation>
    <scope>NUCLEOTIDE SEQUENCE [LARGE SCALE GENOMIC DNA]</scope>
    <source>
        <strain evidence="3">ATCC 700253 / DSM 10332 / NAL</strain>
    </source>
</reference>
<organism evidence="2 3">
    <name type="scientific">Sulfobacillus acidophilus (strain ATCC 700253 / DSM 10332 / NAL)</name>
    <dbReference type="NCBI Taxonomy" id="679936"/>
    <lineage>
        <taxon>Bacteria</taxon>
        <taxon>Bacillati</taxon>
        <taxon>Bacillota</taxon>
        <taxon>Clostridia</taxon>
        <taxon>Eubacteriales</taxon>
        <taxon>Clostridiales Family XVII. Incertae Sedis</taxon>
        <taxon>Sulfobacillus</taxon>
    </lineage>
</organism>
<evidence type="ECO:0000313" key="3">
    <source>
        <dbReference type="Proteomes" id="UP000005439"/>
    </source>
</evidence>
<evidence type="ECO:0000313" key="2">
    <source>
        <dbReference type="EMBL" id="AEW04673.1"/>
    </source>
</evidence>
<keyword evidence="3" id="KW-1185">Reference proteome</keyword>
<sequence>MPQQHQPPVMESWLPEFRAAWLAYRRWHREAVPSVDVQRRYGRRWRWWALWERIWNAWVATDQVIGTLDEFLRWHHRFWQPLACYLDDPHLYDVAIELEWEEILATGPASLTTWGDVVSDTWHRMTESPPPLVGTTAATDSTSNPPPASSTDHSEPMQVSPASYPRILTQWRDALRQQGLSRSQSDKYRYALWQAMQLAGIDTPADLPEDVPAWSAFMRRAVQLWRRTTTP</sequence>
<dbReference type="STRING" id="679936.Sulac_1173"/>
<reference evidence="2 3" key="2">
    <citation type="journal article" date="2012" name="Stand. Genomic Sci.">
        <title>Complete genome sequence of the moderately thermophilic mineral-sulfide-oxidizing firmicute Sulfobacillus acidophilus type strain (NAL(T)).</title>
        <authorList>
            <person name="Anderson I."/>
            <person name="Chertkov O."/>
            <person name="Chen A."/>
            <person name="Saunders E."/>
            <person name="Lapidus A."/>
            <person name="Nolan M."/>
            <person name="Lucas S."/>
            <person name="Hammon N."/>
            <person name="Deshpande S."/>
            <person name="Cheng J.F."/>
            <person name="Han C."/>
            <person name="Tapia R."/>
            <person name="Goodwin L.A."/>
            <person name="Pitluck S."/>
            <person name="Liolios K."/>
            <person name="Pagani I."/>
            <person name="Ivanova N."/>
            <person name="Mikhailova N."/>
            <person name="Pati A."/>
            <person name="Palaniappan K."/>
            <person name="Land M."/>
            <person name="Pan C."/>
            <person name="Rohde M."/>
            <person name="Pukall R."/>
            <person name="Goker M."/>
            <person name="Detter J.C."/>
            <person name="Woyke T."/>
            <person name="Bristow J."/>
            <person name="Eisen J.A."/>
            <person name="Markowitz V."/>
            <person name="Hugenholtz P."/>
            <person name="Kyrpides N.C."/>
            <person name="Klenk H.P."/>
            <person name="Mavromatis K."/>
        </authorList>
    </citation>
    <scope>NUCLEOTIDE SEQUENCE [LARGE SCALE GENOMIC DNA]</scope>
    <source>
        <strain evidence="3">ATCC 700253 / DSM 10332 / NAL</strain>
    </source>
</reference>
<dbReference type="Proteomes" id="UP000005439">
    <property type="component" value="Chromosome"/>
</dbReference>
<accession>G8TUM6</accession>
<proteinExistence type="predicted"/>
<protein>
    <submittedName>
        <fullName evidence="2">Uncharacterized protein</fullName>
    </submittedName>
</protein>
<gene>
    <name evidence="2" type="ordered locus">Sulac_1173</name>
</gene>
<evidence type="ECO:0000256" key="1">
    <source>
        <dbReference type="SAM" id="MobiDB-lite"/>
    </source>
</evidence>
<dbReference type="HOGENOM" id="CLU_1199287_0_0_9"/>